<feature type="transmembrane region" description="Helical" evidence="1">
    <location>
        <begin position="39"/>
        <end position="61"/>
    </location>
</feature>
<gene>
    <name evidence="2" type="ORF">F7732_06290</name>
</gene>
<dbReference type="AlphaFoldDB" id="A0A7V7RMW2"/>
<keyword evidence="1" id="KW-0472">Membrane</keyword>
<sequence length="67" mass="7657">MSDSLMKMWISLSSMGFMFISILLIYLSRFKLKNKTLKFITAFIAYILMIISGIIIFLIVFGGPTPE</sequence>
<dbReference type="RefSeq" id="WP_066444135.1">
    <property type="nucleotide sequence ID" value="NZ_WBOT01000002.1"/>
</dbReference>
<protein>
    <submittedName>
        <fullName evidence="2">DUF2768 domain-containing protein</fullName>
    </submittedName>
</protein>
<comment type="caution">
    <text evidence="2">The sequence shown here is derived from an EMBL/GenBank/DDBJ whole genome shotgun (WGS) entry which is preliminary data.</text>
</comment>
<evidence type="ECO:0000313" key="3">
    <source>
        <dbReference type="Proteomes" id="UP000441354"/>
    </source>
</evidence>
<proteinExistence type="predicted"/>
<organism evidence="2 3">
    <name type="scientific">Bacillus mesophilum</name>
    <dbReference type="NCBI Taxonomy" id="1071718"/>
    <lineage>
        <taxon>Bacteria</taxon>
        <taxon>Bacillati</taxon>
        <taxon>Bacillota</taxon>
        <taxon>Bacilli</taxon>
        <taxon>Bacillales</taxon>
        <taxon>Bacillaceae</taxon>
        <taxon>Bacillus</taxon>
    </lineage>
</organism>
<feature type="transmembrane region" description="Helical" evidence="1">
    <location>
        <begin position="6"/>
        <end position="27"/>
    </location>
</feature>
<dbReference type="EMBL" id="WBOT01000002">
    <property type="protein sequence ID" value="KAB2333694.1"/>
    <property type="molecule type" value="Genomic_DNA"/>
</dbReference>
<keyword evidence="1" id="KW-0812">Transmembrane</keyword>
<dbReference type="Pfam" id="PF10966">
    <property type="entry name" value="DUF2768"/>
    <property type="match status" value="1"/>
</dbReference>
<dbReference type="InterPro" id="IPR020076">
    <property type="entry name" value="DUF2768"/>
</dbReference>
<dbReference type="OrthoDB" id="2476435at2"/>
<keyword evidence="3" id="KW-1185">Reference proteome</keyword>
<reference evidence="2 3" key="1">
    <citation type="journal article" date="2014" name="Arch. Microbiol.">
        <title>Bacillus mesophilum sp. nov., strain IITR-54T, a novel 4-chlorobiphenyl dechlorinating bacterium.</title>
        <authorList>
            <person name="Manickam N."/>
            <person name="Singh N.K."/>
            <person name="Bajaj A."/>
            <person name="Kumar R.M."/>
            <person name="Kaur G."/>
            <person name="Kaur N."/>
            <person name="Bala M."/>
            <person name="Kumar A."/>
            <person name="Mayilraj S."/>
        </authorList>
    </citation>
    <scope>NUCLEOTIDE SEQUENCE [LARGE SCALE GENOMIC DNA]</scope>
    <source>
        <strain evidence="2 3">IITR-54</strain>
    </source>
</reference>
<evidence type="ECO:0000256" key="1">
    <source>
        <dbReference type="SAM" id="Phobius"/>
    </source>
</evidence>
<dbReference type="Proteomes" id="UP000441354">
    <property type="component" value="Unassembled WGS sequence"/>
</dbReference>
<evidence type="ECO:0000313" key="2">
    <source>
        <dbReference type="EMBL" id="KAB2333694.1"/>
    </source>
</evidence>
<accession>A0A7V7RMW2</accession>
<name>A0A7V7RMW2_9BACI</name>
<keyword evidence="1" id="KW-1133">Transmembrane helix</keyword>